<proteinExistence type="predicted"/>
<protein>
    <submittedName>
        <fullName evidence="1">Uncharacterized protein</fullName>
    </submittedName>
</protein>
<accession>A0A497Y592</accession>
<dbReference type="Proteomes" id="UP000273898">
    <property type="component" value="Unassembled WGS sequence"/>
</dbReference>
<evidence type="ECO:0000313" key="2">
    <source>
        <dbReference type="Proteomes" id="UP000273898"/>
    </source>
</evidence>
<name>A0A497Y592_9SPHI</name>
<dbReference type="AlphaFoldDB" id="A0A497Y592"/>
<gene>
    <name evidence="1" type="ORF">BCL90_2360</name>
</gene>
<dbReference type="EMBL" id="RCCK01000011">
    <property type="protein sequence ID" value="RLJ77277.1"/>
    <property type="molecule type" value="Genomic_DNA"/>
</dbReference>
<organism evidence="1 2">
    <name type="scientific">Pedobacter alluvionis</name>
    <dbReference type="NCBI Taxonomy" id="475253"/>
    <lineage>
        <taxon>Bacteria</taxon>
        <taxon>Pseudomonadati</taxon>
        <taxon>Bacteroidota</taxon>
        <taxon>Sphingobacteriia</taxon>
        <taxon>Sphingobacteriales</taxon>
        <taxon>Sphingobacteriaceae</taxon>
        <taxon>Pedobacter</taxon>
    </lineage>
</organism>
<sequence>MNQSETFYNLGVFLSYAKGQAIRYNLLLPFGRARGGNKRISTAILHATAKTLKT</sequence>
<evidence type="ECO:0000313" key="1">
    <source>
        <dbReference type="EMBL" id="RLJ77277.1"/>
    </source>
</evidence>
<reference evidence="1 2" key="1">
    <citation type="submission" date="2018-10" db="EMBL/GenBank/DDBJ databases">
        <title>Genomic Encyclopedia of Archaeal and Bacterial Type Strains, Phase II (KMG-II): from individual species to whole genera.</title>
        <authorList>
            <person name="Goeker M."/>
        </authorList>
    </citation>
    <scope>NUCLEOTIDE SEQUENCE [LARGE SCALE GENOMIC DNA]</scope>
    <source>
        <strain evidence="1 2">DSM 19624</strain>
    </source>
</reference>
<comment type="caution">
    <text evidence="1">The sequence shown here is derived from an EMBL/GenBank/DDBJ whole genome shotgun (WGS) entry which is preliminary data.</text>
</comment>